<evidence type="ECO:0000313" key="2">
    <source>
        <dbReference type="Proteomes" id="UP000029558"/>
    </source>
</evidence>
<dbReference type="OrthoDB" id="9921587at2"/>
<reference evidence="1 2" key="1">
    <citation type="journal article" date="2014" name="Genome Announc.">
        <title>Comparative Genome Analysis of Two Isolates of the Fish Pathogen Piscirickettsia salmonis from Different Hosts Reveals Major Differences in Virulence-Associated Secretion Systems.</title>
        <authorList>
            <person name="Bohle H."/>
            <person name="Henriquez P."/>
            <person name="Grothusen H."/>
            <person name="Navas E."/>
            <person name="Sandoval A."/>
            <person name="Bustamante F."/>
            <person name="Bustos P."/>
            <person name="Mancilla M."/>
        </authorList>
    </citation>
    <scope>NUCLEOTIDE SEQUENCE [LARGE SCALE GENOMIC DNA]</scope>
    <source>
        <strain evidence="2">B1-32597</strain>
    </source>
</reference>
<proteinExistence type="predicted"/>
<dbReference type="Proteomes" id="UP000029558">
    <property type="component" value="Chromosome"/>
</dbReference>
<protein>
    <submittedName>
        <fullName evidence="1">Membrane protein</fullName>
    </submittedName>
</protein>
<gene>
    <name evidence="1" type="ORF">KU39_1964</name>
</gene>
<dbReference type="RefSeq" id="WP_027242769.1">
    <property type="nucleotide sequence ID" value="NZ_CP012508.1"/>
</dbReference>
<organism evidence="1 2">
    <name type="scientific">Piscirickettsia salmonis</name>
    <dbReference type="NCBI Taxonomy" id="1238"/>
    <lineage>
        <taxon>Bacteria</taxon>
        <taxon>Pseudomonadati</taxon>
        <taxon>Pseudomonadota</taxon>
        <taxon>Gammaproteobacteria</taxon>
        <taxon>Thiotrichales</taxon>
        <taxon>Piscirickettsiaceae</taxon>
        <taxon>Piscirickettsia</taxon>
    </lineage>
</organism>
<dbReference type="EMBL" id="CP012508">
    <property type="protein sequence ID" value="ALB23144.1"/>
    <property type="molecule type" value="Genomic_DNA"/>
</dbReference>
<dbReference type="AlphaFoldDB" id="A0A6I5XSV8"/>
<sequence>MLKQIIIIIVCSILVVIFGSYLHYVLNVLLEIYQWIHNLLNQIFSQGMIAKTLSGTLALLITIFFFGGLITCIFWVLKRPAAHAFLVTAWGIWLFLIPLIYLNGSGTL</sequence>
<evidence type="ECO:0000313" key="1">
    <source>
        <dbReference type="EMBL" id="ALB23144.1"/>
    </source>
</evidence>
<accession>A0A6I5XSV8</accession>
<name>A0A6I5XSV8_PISSA</name>